<gene>
    <name evidence="1" type="ORF">PUNSTDRAFT_108401</name>
</gene>
<proteinExistence type="predicted"/>
<dbReference type="EMBL" id="JH687555">
    <property type="protein sequence ID" value="EIN04277.1"/>
    <property type="molecule type" value="Genomic_DNA"/>
</dbReference>
<feature type="non-terminal residue" evidence="1">
    <location>
        <position position="1"/>
    </location>
</feature>
<name>R7S3C1_PUNST</name>
<protein>
    <submittedName>
        <fullName evidence="1">Uncharacterized protein</fullName>
    </submittedName>
</protein>
<dbReference type="AlphaFoldDB" id="R7S3C1"/>
<organism evidence="1 2">
    <name type="scientific">Punctularia strigosozonata (strain HHB-11173)</name>
    <name type="common">White-rot fungus</name>
    <dbReference type="NCBI Taxonomy" id="741275"/>
    <lineage>
        <taxon>Eukaryota</taxon>
        <taxon>Fungi</taxon>
        <taxon>Dikarya</taxon>
        <taxon>Basidiomycota</taxon>
        <taxon>Agaricomycotina</taxon>
        <taxon>Agaricomycetes</taxon>
        <taxon>Corticiales</taxon>
        <taxon>Punctulariaceae</taxon>
        <taxon>Punctularia</taxon>
    </lineage>
</organism>
<evidence type="ECO:0000313" key="1">
    <source>
        <dbReference type="EMBL" id="EIN04277.1"/>
    </source>
</evidence>
<dbReference type="KEGG" id="psq:PUNSTDRAFT_108401"/>
<reference evidence="2" key="1">
    <citation type="journal article" date="2012" name="Science">
        <title>The Paleozoic origin of enzymatic lignin decomposition reconstructed from 31 fungal genomes.</title>
        <authorList>
            <person name="Floudas D."/>
            <person name="Binder M."/>
            <person name="Riley R."/>
            <person name="Barry K."/>
            <person name="Blanchette R.A."/>
            <person name="Henrissat B."/>
            <person name="Martinez A.T."/>
            <person name="Otillar R."/>
            <person name="Spatafora J.W."/>
            <person name="Yadav J.S."/>
            <person name="Aerts A."/>
            <person name="Benoit I."/>
            <person name="Boyd A."/>
            <person name="Carlson A."/>
            <person name="Copeland A."/>
            <person name="Coutinho P.M."/>
            <person name="de Vries R.P."/>
            <person name="Ferreira P."/>
            <person name="Findley K."/>
            <person name="Foster B."/>
            <person name="Gaskell J."/>
            <person name="Glotzer D."/>
            <person name="Gorecki P."/>
            <person name="Heitman J."/>
            <person name="Hesse C."/>
            <person name="Hori C."/>
            <person name="Igarashi K."/>
            <person name="Jurgens J.A."/>
            <person name="Kallen N."/>
            <person name="Kersten P."/>
            <person name="Kohler A."/>
            <person name="Kuees U."/>
            <person name="Kumar T.K.A."/>
            <person name="Kuo A."/>
            <person name="LaButti K."/>
            <person name="Larrondo L.F."/>
            <person name="Lindquist E."/>
            <person name="Ling A."/>
            <person name="Lombard V."/>
            <person name="Lucas S."/>
            <person name="Lundell T."/>
            <person name="Martin R."/>
            <person name="McLaughlin D.J."/>
            <person name="Morgenstern I."/>
            <person name="Morin E."/>
            <person name="Murat C."/>
            <person name="Nagy L.G."/>
            <person name="Nolan M."/>
            <person name="Ohm R.A."/>
            <person name="Patyshakuliyeva A."/>
            <person name="Rokas A."/>
            <person name="Ruiz-Duenas F.J."/>
            <person name="Sabat G."/>
            <person name="Salamov A."/>
            <person name="Samejima M."/>
            <person name="Schmutz J."/>
            <person name="Slot J.C."/>
            <person name="St John F."/>
            <person name="Stenlid J."/>
            <person name="Sun H."/>
            <person name="Sun S."/>
            <person name="Syed K."/>
            <person name="Tsang A."/>
            <person name="Wiebenga A."/>
            <person name="Young D."/>
            <person name="Pisabarro A."/>
            <person name="Eastwood D.C."/>
            <person name="Martin F."/>
            <person name="Cullen D."/>
            <person name="Grigoriev I.V."/>
            <person name="Hibbett D.S."/>
        </authorList>
    </citation>
    <scope>NUCLEOTIDE SEQUENCE [LARGE SCALE GENOMIC DNA]</scope>
    <source>
        <strain evidence="2">HHB-11173 SS5</strain>
    </source>
</reference>
<evidence type="ECO:0000313" key="2">
    <source>
        <dbReference type="Proteomes" id="UP000054196"/>
    </source>
</evidence>
<accession>R7S3C1</accession>
<dbReference type="RefSeq" id="XP_007388420.1">
    <property type="nucleotide sequence ID" value="XM_007388358.1"/>
</dbReference>
<keyword evidence="2" id="KW-1185">Reference proteome</keyword>
<dbReference type="GeneID" id="18876161"/>
<dbReference type="Proteomes" id="UP000054196">
    <property type="component" value="Unassembled WGS sequence"/>
</dbReference>
<sequence>PARQWLGICTSPPPPPHHQLYPQRRLAVKCEDVHHHWWCARNRGHRRPACLLRPETGCSRTQSSLRSCPSHWLRLRRPFSPIYCLAVEDNLARRAHQRRAFQYASHTPCLSPSGTHDPRTLHAPR</sequence>
<dbReference type="HOGENOM" id="CLU_1998048_0_0_1"/>